<dbReference type="RefSeq" id="WP_146131454.1">
    <property type="nucleotide sequence ID" value="NZ_PVTR01000013.1"/>
</dbReference>
<name>A0A2T0WFH3_9BACT</name>
<dbReference type="Proteomes" id="UP000238157">
    <property type="component" value="Unassembled WGS sequence"/>
</dbReference>
<dbReference type="AlphaFoldDB" id="A0A2T0WFH3"/>
<proteinExistence type="predicted"/>
<protein>
    <submittedName>
        <fullName evidence="2">Uncharacterized protein</fullName>
    </submittedName>
</protein>
<accession>A0A2T0WFH3</accession>
<gene>
    <name evidence="2" type="ORF">CLW00_11321</name>
</gene>
<organism evidence="2 3">
    <name type="scientific">Mongoliibacter ruber</name>
    <dbReference type="NCBI Taxonomy" id="1750599"/>
    <lineage>
        <taxon>Bacteria</taxon>
        <taxon>Pseudomonadati</taxon>
        <taxon>Bacteroidota</taxon>
        <taxon>Cytophagia</taxon>
        <taxon>Cytophagales</taxon>
        <taxon>Cyclobacteriaceae</taxon>
        <taxon>Mongoliibacter</taxon>
    </lineage>
</organism>
<feature type="chain" id="PRO_5015568227" evidence="1">
    <location>
        <begin position="22"/>
        <end position="449"/>
    </location>
</feature>
<dbReference type="EMBL" id="PVTR01000013">
    <property type="protein sequence ID" value="PRY85274.1"/>
    <property type="molecule type" value="Genomic_DNA"/>
</dbReference>
<reference evidence="2 3" key="1">
    <citation type="submission" date="2018-03" db="EMBL/GenBank/DDBJ databases">
        <title>Genomic Encyclopedia of Archaeal and Bacterial Type Strains, Phase II (KMG-II): from individual species to whole genera.</title>
        <authorList>
            <person name="Goeker M."/>
        </authorList>
    </citation>
    <scope>NUCLEOTIDE SEQUENCE [LARGE SCALE GENOMIC DNA]</scope>
    <source>
        <strain evidence="2 3">DSM 27929</strain>
    </source>
</reference>
<sequence>MIKYLLLLCVCVFPYMHQTSAQVTMVNNHSGITQYGILSIEKRVMVFKLDRAKGNVVLYIRDENLEISAFHEEDLQPGILNFTYETDERNAYFLASWGSEWGFRKLLLKVDFLTGAVSRYAINSNLVFPLEMIPIKDGIVMKGAIEGGDFLEIFNYKTNTLYSITDFFGVGTQIWDMQVHEEQLDVLVHSSNKNRSQYLQILSFDKDANRTIRLPVYLPKVSECFIQNARLLYGPYDEYKIVGTYSFKPGEWFSGYFHIEINEFLEQTFTTYAYSDFEGFYDYKKRGKKKKRKNYNKELTLAGAVSDDGYITLASFSPKVDRKFIHFLTIDAAGNKVYDKSVKLYFNQGLYGDAFDLANMGGNVQFIYRGNENRNNPQGEKVFVLEKDQSSSEIKVLEKVVQNKDSSILRDPRFQFWYDNKFLVFGVIPSFQIHSSEPLFILDVIEVSE</sequence>
<dbReference type="OrthoDB" id="833857at2"/>
<keyword evidence="1" id="KW-0732">Signal</keyword>
<evidence type="ECO:0000313" key="3">
    <source>
        <dbReference type="Proteomes" id="UP000238157"/>
    </source>
</evidence>
<keyword evidence="3" id="KW-1185">Reference proteome</keyword>
<evidence type="ECO:0000256" key="1">
    <source>
        <dbReference type="SAM" id="SignalP"/>
    </source>
</evidence>
<feature type="signal peptide" evidence="1">
    <location>
        <begin position="1"/>
        <end position="21"/>
    </location>
</feature>
<evidence type="ECO:0000313" key="2">
    <source>
        <dbReference type="EMBL" id="PRY85274.1"/>
    </source>
</evidence>
<comment type="caution">
    <text evidence="2">The sequence shown here is derived from an EMBL/GenBank/DDBJ whole genome shotgun (WGS) entry which is preliminary data.</text>
</comment>